<dbReference type="PANTHER" id="PTHR23504">
    <property type="entry name" value="MAJOR FACILITATOR SUPERFAMILY DOMAIN-CONTAINING PROTEIN 10"/>
    <property type="match status" value="1"/>
</dbReference>
<dbReference type="Pfam" id="PF07690">
    <property type="entry name" value="MFS_1"/>
    <property type="match status" value="1"/>
</dbReference>
<evidence type="ECO:0000256" key="3">
    <source>
        <dbReference type="ARBA" id="ARBA00007520"/>
    </source>
</evidence>
<dbReference type="InterPro" id="IPR011701">
    <property type="entry name" value="MFS"/>
</dbReference>
<evidence type="ECO:0000256" key="4">
    <source>
        <dbReference type="ARBA" id="ARBA00022448"/>
    </source>
</evidence>
<dbReference type="EMBL" id="VLPL01000009">
    <property type="protein sequence ID" value="TSJ40160.1"/>
    <property type="molecule type" value="Genomic_DNA"/>
</dbReference>
<proteinExistence type="inferred from homology"/>
<accession>A0A556MJS9</accession>
<dbReference type="RefSeq" id="WP_144334288.1">
    <property type="nucleotide sequence ID" value="NZ_VLPL01000009.1"/>
</dbReference>
<evidence type="ECO:0000256" key="1">
    <source>
        <dbReference type="ARBA" id="ARBA00003279"/>
    </source>
</evidence>
<feature type="transmembrane region" description="Helical" evidence="8">
    <location>
        <begin position="137"/>
        <end position="159"/>
    </location>
</feature>
<keyword evidence="6 8" id="KW-1133">Transmembrane helix</keyword>
<dbReference type="OrthoDB" id="9793283at2"/>
<feature type="transmembrane region" description="Helical" evidence="8">
    <location>
        <begin position="219"/>
        <end position="241"/>
    </location>
</feature>
<dbReference type="GO" id="GO:0022857">
    <property type="term" value="F:transmembrane transporter activity"/>
    <property type="evidence" value="ECO:0007669"/>
    <property type="project" value="InterPro"/>
</dbReference>
<gene>
    <name evidence="10" type="ORF">FO442_16310</name>
</gene>
<dbReference type="InterPro" id="IPR036259">
    <property type="entry name" value="MFS_trans_sf"/>
</dbReference>
<dbReference type="Gene3D" id="1.20.1250.20">
    <property type="entry name" value="MFS general substrate transporter like domains"/>
    <property type="match status" value="1"/>
</dbReference>
<feature type="transmembrane region" description="Helical" evidence="8">
    <location>
        <begin position="9"/>
        <end position="28"/>
    </location>
</feature>
<evidence type="ECO:0000259" key="9">
    <source>
        <dbReference type="PROSITE" id="PS50850"/>
    </source>
</evidence>
<dbReference type="PROSITE" id="PS50850">
    <property type="entry name" value="MFS"/>
    <property type="match status" value="1"/>
</dbReference>
<evidence type="ECO:0000256" key="7">
    <source>
        <dbReference type="ARBA" id="ARBA00023136"/>
    </source>
</evidence>
<feature type="domain" description="Major facilitator superfamily (MFS) profile" evidence="9">
    <location>
        <begin position="8"/>
        <end position="404"/>
    </location>
</feature>
<keyword evidence="7 8" id="KW-0472">Membrane</keyword>
<sequence>MSEKQTRGLLFILITICIDSIGLGIIIPSLPSLIADATHMSITASAKYSIPVLITYAAMQFLFSPLIGNLSDRYGRRPIILMSLLGLGLDYVFMYFAPSLAWLIVGRAVSGMFGASFTTAAAYIADISTDENRARNFGLIGAAFGVGFIIGPAIGGVASEFGLRVPFMVAAFLSLTNFIYGLIFLKESLPASERRSFDLARANPIGAIKQIVHFPKYRGLFVVTFIVLLSNMAIHSVWNYYTISRYGWETKDVGISLAVVGVCFGLVQGALAGPIVKKMGEKGAATLGLVILSLVTLGIGLIPYGWLMYVIILPYAFSGIVDPSVRSLVSGEVKSNEQGELQGIFTSLMSLAEIVGPFFMIWIFYKSVPLAEKNAVFYGTPFFVAGALAIVALILLRYVFSKIAFKASEDLLDEALDEVMGKEKSPAS</sequence>
<reference evidence="10 11" key="1">
    <citation type="submission" date="2019-07" db="EMBL/GenBank/DDBJ databases">
        <authorList>
            <person name="Huq M.A."/>
        </authorList>
    </citation>
    <scope>NUCLEOTIDE SEQUENCE [LARGE SCALE GENOMIC DNA]</scope>
    <source>
        <strain evidence="10 11">MAH-3</strain>
    </source>
</reference>
<evidence type="ECO:0000256" key="2">
    <source>
        <dbReference type="ARBA" id="ARBA00004141"/>
    </source>
</evidence>
<dbReference type="PANTHER" id="PTHR23504:SF15">
    <property type="entry name" value="MAJOR FACILITATOR SUPERFAMILY (MFS) PROFILE DOMAIN-CONTAINING PROTEIN"/>
    <property type="match status" value="1"/>
</dbReference>
<name>A0A556MJS9_9FLAO</name>
<feature type="transmembrane region" description="Helical" evidence="8">
    <location>
        <begin position="165"/>
        <end position="185"/>
    </location>
</feature>
<keyword evidence="4" id="KW-0813">Transport</keyword>
<organism evidence="10 11">
    <name type="scientific">Fluviicola chungangensis</name>
    <dbReference type="NCBI Taxonomy" id="2597671"/>
    <lineage>
        <taxon>Bacteria</taxon>
        <taxon>Pseudomonadati</taxon>
        <taxon>Bacteroidota</taxon>
        <taxon>Flavobacteriia</taxon>
        <taxon>Flavobacteriales</taxon>
        <taxon>Crocinitomicaceae</taxon>
        <taxon>Fluviicola</taxon>
    </lineage>
</organism>
<dbReference type="SUPFAM" id="SSF103473">
    <property type="entry name" value="MFS general substrate transporter"/>
    <property type="match status" value="1"/>
</dbReference>
<dbReference type="PROSITE" id="PS00216">
    <property type="entry name" value="SUGAR_TRANSPORT_1"/>
    <property type="match status" value="1"/>
</dbReference>
<feature type="transmembrane region" description="Helical" evidence="8">
    <location>
        <begin position="79"/>
        <end position="98"/>
    </location>
</feature>
<keyword evidence="11" id="KW-1185">Reference proteome</keyword>
<feature type="transmembrane region" description="Helical" evidence="8">
    <location>
        <begin position="48"/>
        <end position="67"/>
    </location>
</feature>
<dbReference type="InterPro" id="IPR001958">
    <property type="entry name" value="Tet-R_TetA/multi-R_MdtG-like"/>
</dbReference>
<feature type="transmembrane region" description="Helical" evidence="8">
    <location>
        <begin position="377"/>
        <end position="400"/>
    </location>
</feature>
<comment type="similarity">
    <text evidence="3">Belongs to the major facilitator superfamily. TCR/Tet family.</text>
</comment>
<feature type="transmembrane region" description="Helical" evidence="8">
    <location>
        <begin position="104"/>
        <end position="125"/>
    </location>
</feature>
<feature type="transmembrane region" description="Helical" evidence="8">
    <location>
        <begin position="284"/>
        <end position="302"/>
    </location>
</feature>
<keyword evidence="5 8" id="KW-0812">Transmembrane</keyword>
<dbReference type="AlphaFoldDB" id="A0A556MJS9"/>
<dbReference type="Proteomes" id="UP000316008">
    <property type="component" value="Unassembled WGS sequence"/>
</dbReference>
<comment type="subcellular location">
    <subcellularLocation>
        <location evidence="2">Membrane</location>
        <topology evidence="2">Multi-pass membrane protein</topology>
    </subcellularLocation>
</comment>
<feature type="transmembrane region" description="Helical" evidence="8">
    <location>
        <begin position="253"/>
        <end position="272"/>
    </location>
</feature>
<dbReference type="GO" id="GO:0016020">
    <property type="term" value="C:membrane"/>
    <property type="evidence" value="ECO:0007669"/>
    <property type="project" value="UniProtKB-SubCell"/>
</dbReference>
<evidence type="ECO:0000313" key="11">
    <source>
        <dbReference type="Proteomes" id="UP000316008"/>
    </source>
</evidence>
<protein>
    <submittedName>
        <fullName evidence="10">TCR/Tet family MFS transporter</fullName>
    </submittedName>
</protein>
<comment type="caution">
    <text evidence="10">The sequence shown here is derived from an EMBL/GenBank/DDBJ whole genome shotgun (WGS) entry which is preliminary data.</text>
</comment>
<dbReference type="PRINTS" id="PR01035">
    <property type="entry name" value="TCRTETA"/>
</dbReference>
<dbReference type="InterPro" id="IPR020846">
    <property type="entry name" value="MFS_dom"/>
</dbReference>
<evidence type="ECO:0000256" key="5">
    <source>
        <dbReference type="ARBA" id="ARBA00022692"/>
    </source>
</evidence>
<evidence type="ECO:0000256" key="8">
    <source>
        <dbReference type="SAM" id="Phobius"/>
    </source>
</evidence>
<evidence type="ECO:0000313" key="10">
    <source>
        <dbReference type="EMBL" id="TSJ40160.1"/>
    </source>
</evidence>
<evidence type="ECO:0000256" key="6">
    <source>
        <dbReference type="ARBA" id="ARBA00022989"/>
    </source>
</evidence>
<feature type="transmembrane region" description="Helical" evidence="8">
    <location>
        <begin position="341"/>
        <end position="365"/>
    </location>
</feature>
<comment type="function">
    <text evidence="1">Resistance to tetracycline by an active tetracycline efflux. This is an energy-dependent process that decreases the accumulation of the antibiotic in whole cells. This protein functions as a metal-tetracycline/H(+) antiporter.</text>
</comment>
<dbReference type="CDD" id="cd17388">
    <property type="entry name" value="MFS_TetA"/>
    <property type="match status" value="1"/>
</dbReference>
<dbReference type="InterPro" id="IPR005829">
    <property type="entry name" value="Sugar_transporter_CS"/>
</dbReference>